<keyword evidence="4" id="KW-0028">Amino-acid biosynthesis</keyword>
<dbReference type="InterPro" id="IPR003171">
    <property type="entry name" value="Mehydrof_redctse-like"/>
</dbReference>
<keyword evidence="6 12" id="KW-0274">FAD</keyword>
<dbReference type="InterPro" id="IPR029041">
    <property type="entry name" value="FAD-linked_oxidoreductase-like"/>
</dbReference>
<comment type="pathway">
    <text evidence="2 12">One-carbon metabolism; tetrahydrofolate interconversion.</text>
</comment>
<evidence type="ECO:0000256" key="9">
    <source>
        <dbReference type="ARBA" id="ARBA00023167"/>
    </source>
</evidence>
<organism evidence="13 14">
    <name type="scientific">Catalinimonas alkaloidigena</name>
    <dbReference type="NCBI Taxonomy" id="1075417"/>
    <lineage>
        <taxon>Bacteria</taxon>
        <taxon>Pseudomonadati</taxon>
        <taxon>Bacteroidota</taxon>
        <taxon>Cytophagia</taxon>
        <taxon>Cytophagales</taxon>
        <taxon>Catalimonadaceae</taxon>
        <taxon>Catalinimonas</taxon>
    </lineage>
</organism>
<gene>
    <name evidence="13" type="ORF">SAMN05421823_101523</name>
</gene>
<proteinExistence type="inferred from homology"/>
<dbReference type="OrthoDB" id="9812555at2"/>
<dbReference type="AlphaFoldDB" id="A0A1G8XZF5"/>
<dbReference type="NCBIfam" id="TIGR00676">
    <property type="entry name" value="fadh2"/>
    <property type="match status" value="1"/>
</dbReference>
<comment type="cofactor">
    <cofactor evidence="1 12">
        <name>FAD</name>
        <dbReference type="ChEBI" id="CHEBI:57692"/>
    </cofactor>
</comment>
<dbReference type="Pfam" id="PF02219">
    <property type="entry name" value="MTHFR"/>
    <property type="match status" value="1"/>
</dbReference>
<evidence type="ECO:0000256" key="2">
    <source>
        <dbReference type="ARBA" id="ARBA00004777"/>
    </source>
</evidence>
<dbReference type="InterPro" id="IPR004620">
    <property type="entry name" value="MTHF_reductase_bac"/>
</dbReference>
<accession>A0A1G8XZF5</accession>
<evidence type="ECO:0000256" key="7">
    <source>
        <dbReference type="ARBA" id="ARBA00023002"/>
    </source>
</evidence>
<evidence type="ECO:0000313" key="13">
    <source>
        <dbReference type="EMBL" id="SDJ95887.1"/>
    </source>
</evidence>
<reference evidence="13 14" key="1">
    <citation type="submission" date="2016-10" db="EMBL/GenBank/DDBJ databases">
        <authorList>
            <person name="de Groot N.N."/>
        </authorList>
    </citation>
    <scope>NUCLEOTIDE SEQUENCE [LARGE SCALE GENOMIC DNA]</scope>
    <source>
        <strain evidence="13 14">DSM 25186</strain>
    </source>
</reference>
<dbReference type="Gene3D" id="3.20.20.220">
    <property type="match status" value="1"/>
</dbReference>
<keyword evidence="8" id="KW-0520">NAD</keyword>
<dbReference type="RefSeq" id="WP_089678614.1">
    <property type="nucleotide sequence ID" value="NZ_FNFO01000001.1"/>
</dbReference>
<dbReference type="FunFam" id="3.20.20.220:FF:000015">
    <property type="entry name" value="Methylenetetrahydrofolate reductase"/>
    <property type="match status" value="1"/>
</dbReference>
<comment type="similarity">
    <text evidence="3 12">Belongs to the methylenetetrahydrofolate reductase family.</text>
</comment>
<sequence>MTKVTEHIAHANGKPLFSFEILPPLKGQSIQNLFSDIEPLMEFKPKFIDVTYHREEYVYKKRENGLLEKSVTRKRPGTVGICAALQHRFGVDAVPHLICGGFTKEETENALIDLHFLGIDNVLVLRGDPIKTEGSFCPEPGGHAYATDLLQHVANMNKGIYLDEDLEHPAPTNFCIGVAGYPEKHFEAPSLKADFKYLKMKADLGAEYIVTQMFFDNQKYFEFVKKCREVGITIPIIPGLKPITTMRQLTVLPSIFHIDLPDDLVEEVEKCKDNKAVKQVGIEWGIQQSKELIEFGVPCLHYYSMSKSDAVRQIAAEVF</sequence>
<comment type="catalytic activity">
    <reaction evidence="11">
        <text>(6S)-5-methyl-5,6,7,8-tetrahydrofolate + NAD(+) = (6R)-5,10-methylene-5,6,7,8-tetrahydrofolate + NADH + H(+)</text>
        <dbReference type="Rhea" id="RHEA:19821"/>
        <dbReference type="ChEBI" id="CHEBI:15378"/>
        <dbReference type="ChEBI" id="CHEBI:15636"/>
        <dbReference type="ChEBI" id="CHEBI:18608"/>
        <dbReference type="ChEBI" id="CHEBI:57540"/>
        <dbReference type="ChEBI" id="CHEBI:57945"/>
        <dbReference type="EC" id="1.5.1.54"/>
    </reaction>
    <physiologicalReaction direction="right-to-left" evidence="11">
        <dbReference type="Rhea" id="RHEA:19823"/>
    </physiologicalReaction>
</comment>
<evidence type="ECO:0000256" key="11">
    <source>
        <dbReference type="ARBA" id="ARBA00048628"/>
    </source>
</evidence>
<dbReference type="PANTHER" id="PTHR45754:SF3">
    <property type="entry name" value="METHYLENETETRAHYDROFOLATE REDUCTASE (NADPH)"/>
    <property type="match status" value="1"/>
</dbReference>
<evidence type="ECO:0000313" key="14">
    <source>
        <dbReference type="Proteomes" id="UP000198510"/>
    </source>
</evidence>
<evidence type="ECO:0000256" key="5">
    <source>
        <dbReference type="ARBA" id="ARBA00022630"/>
    </source>
</evidence>
<keyword evidence="7 12" id="KW-0560">Oxidoreductase</keyword>
<dbReference type="EMBL" id="FNFO01000001">
    <property type="protein sequence ID" value="SDJ95887.1"/>
    <property type="molecule type" value="Genomic_DNA"/>
</dbReference>
<dbReference type="GO" id="GO:0009086">
    <property type="term" value="P:methionine biosynthetic process"/>
    <property type="evidence" value="ECO:0007669"/>
    <property type="project" value="UniProtKB-KW"/>
</dbReference>
<dbReference type="GO" id="GO:0106312">
    <property type="term" value="F:methylenetetrahydrofolate reductase (NADH) activity"/>
    <property type="evidence" value="ECO:0007669"/>
    <property type="project" value="UniProtKB-EC"/>
</dbReference>
<dbReference type="CDD" id="cd00537">
    <property type="entry name" value="MTHFR"/>
    <property type="match status" value="1"/>
</dbReference>
<dbReference type="GO" id="GO:0071949">
    <property type="term" value="F:FAD binding"/>
    <property type="evidence" value="ECO:0007669"/>
    <property type="project" value="TreeGrafter"/>
</dbReference>
<comment type="pathway">
    <text evidence="10">Amino-acid biosynthesis; L-methionine biosynthesis via de novo pathway.</text>
</comment>
<dbReference type="STRING" id="1075417.SAMN05421823_101523"/>
<evidence type="ECO:0000256" key="1">
    <source>
        <dbReference type="ARBA" id="ARBA00001974"/>
    </source>
</evidence>
<keyword evidence="14" id="KW-1185">Reference proteome</keyword>
<keyword evidence="9" id="KW-0486">Methionine biosynthesis</keyword>
<evidence type="ECO:0000256" key="3">
    <source>
        <dbReference type="ARBA" id="ARBA00006743"/>
    </source>
</evidence>
<evidence type="ECO:0000256" key="12">
    <source>
        <dbReference type="RuleBase" id="RU003862"/>
    </source>
</evidence>
<dbReference type="UniPathway" id="UPA00193"/>
<dbReference type="PANTHER" id="PTHR45754">
    <property type="entry name" value="METHYLENETETRAHYDROFOLATE REDUCTASE"/>
    <property type="match status" value="1"/>
</dbReference>
<dbReference type="Proteomes" id="UP000198510">
    <property type="component" value="Unassembled WGS sequence"/>
</dbReference>
<dbReference type="GO" id="GO:0005829">
    <property type="term" value="C:cytosol"/>
    <property type="evidence" value="ECO:0007669"/>
    <property type="project" value="InterPro"/>
</dbReference>
<dbReference type="SUPFAM" id="SSF51730">
    <property type="entry name" value="FAD-linked oxidoreductase"/>
    <property type="match status" value="1"/>
</dbReference>
<dbReference type="EC" id="1.5.1.54" evidence="12"/>
<dbReference type="GO" id="GO:0035999">
    <property type="term" value="P:tetrahydrofolate interconversion"/>
    <property type="evidence" value="ECO:0007669"/>
    <property type="project" value="UniProtKB-UniPathway"/>
</dbReference>
<name>A0A1G8XZF5_9BACT</name>
<evidence type="ECO:0000256" key="8">
    <source>
        <dbReference type="ARBA" id="ARBA00023027"/>
    </source>
</evidence>
<keyword evidence="5 12" id="KW-0285">Flavoprotein</keyword>
<evidence type="ECO:0000256" key="10">
    <source>
        <dbReference type="ARBA" id="ARBA00034478"/>
    </source>
</evidence>
<protein>
    <recommendedName>
        <fullName evidence="12">Methylenetetrahydrofolate reductase</fullName>
        <ecNumber evidence="12">1.5.1.54</ecNumber>
    </recommendedName>
</protein>
<evidence type="ECO:0000256" key="4">
    <source>
        <dbReference type="ARBA" id="ARBA00022605"/>
    </source>
</evidence>
<evidence type="ECO:0000256" key="6">
    <source>
        <dbReference type="ARBA" id="ARBA00022827"/>
    </source>
</evidence>